<evidence type="ECO:0000256" key="1">
    <source>
        <dbReference type="SAM" id="MobiDB-lite"/>
    </source>
</evidence>
<accession>A0A8S2W5R0</accession>
<protein>
    <submittedName>
        <fullName evidence="2">Uncharacterized protein</fullName>
    </submittedName>
</protein>
<comment type="caution">
    <text evidence="2">The sequence shown here is derived from an EMBL/GenBank/DDBJ whole genome shotgun (WGS) entry which is preliminary data.</text>
</comment>
<name>A0A8S2W5R0_9BILA</name>
<reference evidence="2" key="1">
    <citation type="submission" date="2021-02" db="EMBL/GenBank/DDBJ databases">
        <authorList>
            <person name="Nowell W R."/>
        </authorList>
    </citation>
    <scope>NUCLEOTIDE SEQUENCE</scope>
</reference>
<evidence type="ECO:0000313" key="3">
    <source>
        <dbReference type="EMBL" id="CAF4672001.1"/>
    </source>
</evidence>
<feature type="compositionally biased region" description="Polar residues" evidence="1">
    <location>
        <begin position="1"/>
        <end position="23"/>
    </location>
</feature>
<gene>
    <name evidence="2" type="ORF">BYL167_LOCUS31865</name>
    <name evidence="4" type="ORF">BYL167_LOCUS45691</name>
    <name evidence="5" type="ORF">GIL414_LOCUS52015</name>
    <name evidence="6" type="ORF">GIL414_LOCUS56838</name>
    <name evidence="3" type="ORF">SMN809_LOCUS41932</name>
</gene>
<dbReference type="Proteomes" id="UP000681967">
    <property type="component" value="Unassembled WGS sequence"/>
</dbReference>
<evidence type="ECO:0000313" key="5">
    <source>
        <dbReference type="EMBL" id="CAF4904640.1"/>
    </source>
</evidence>
<dbReference type="EMBL" id="CAJOBJ010177116">
    <property type="protein sequence ID" value="CAF4904640.1"/>
    <property type="molecule type" value="Genomic_DNA"/>
</dbReference>
<dbReference type="Proteomes" id="UP000681720">
    <property type="component" value="Unassembled WGS sequence"/>
</dbReference>
<proteinExistence type="predicted"/>
<dbReference type="EMBL" id="CAJOBI010119635">
    <property type="protein sequence ID" value="CAF4672001.1"/>
    <property type="molecule type" value="Genomic_DNA"/>
</dbReference>
<evidence type="ECO:0000313" key="7">
    <source>
        <dbReference type="Proteomes" id="UP000681967"/>
    </source>
</evidence>
<dbReference type="EMBL" id="CAJOBH010127440">
    <property type="protein sequence ID" value="CAF4740970.1"/>
    <property type="molecule type" value="Genomic_DNA"/>
</dbReference>
<dbReference type="EMBL" id="CAJOBH010057272">
    <property type="protein sequence ID" value="CAF4408124.1"/>
    <property type="molecule type" value="Genomic_DNA"/>
</dbReference>
<dbReference type="AlphaFoldDB" id="A0A8S2W5R0"/>
<dbReference type="EMBL" id="CAJOBJ010205061">
    <property type="protein sequence ID" value="CAF4994439.1"/>
    <property type="molecule type" value="Genomic_DNA"/>
</dbReference>
<sequence length="73" mass="8360">MNSQQQQRFTHSNGSIANNQQRNFMGRPLVQSPNGSTTTPRMTIYSTSNQQYRQTRPLNISNTDKQITSIEND</sequence>
<feature type="region of interest" description="Disordered" evidence="1">
    <location>
        <begin position="1"/>
        <end position="73"/>
    </location>
</feature>
<feature type="non-terminal residue" evidence="2">
    <location>
        <position position="73"/>
    </location>
</feature>
<evidence type="ECO:0000313" key="6">
    <source>
        <dbReference type="EMBL" id="CAF4994439.1"/>
    </source>
</evidence>
<evidence type="ECO:0000313" key="4">
    <source>
        <dbReference type="EMBL" id="CAF4740970.1"/>
    </source>
</evidence>
<organism evidence="2 7">
    <name type="scientific">Rotaria magnacalcarata</name>
    <dbReference type="NCBI Taxonomy" id="392030"/>
    <lineage>
        <taxon>Eukaryota</taxon>
        <taxon>Metazoa</taxon>
        <taxon>Spiralia</taxon>
        <taxon>Gnathifera</taxon>
        <taxon>Rotifera</taxon>
        <taxon>Eurotatoria</taxon>
        <taxon>Bdelloidea</taxon>
        <taxon>Philodinida</taxon>
        <taxon>Philodinidae</taxon>
        <taxon>Rotaria</taxon>
    </lineage>
</organism>
<dbReference type="Proteomes" id="UP000676336">
    <property type="component" value="Unassembled WGS sequence"/>
</dbReference>
<evidence type="ECO:0000313" key="2">
    <source>
        <dbReference type="EMBL" id="CAF4408124.1"/>
    </source>
</evidence>
<feature type="compositionally biased region" description="Polar residues" evidence="1">
    <location>
        <begin position="31"/>
        <end position="73"/>
    </location>
</feature>